<proteinExistence type="predicted"/>
<dbReference type="EMBL" id="MVBO01000066">
    <property type="protein sequence ID" value="OZJ03844.1"/>
    <property type="molecule type" value="Genomic_DNA"/>
</dbReference>
<name>A0A261Y008_9FUNG</name>
<accession>A0A261Y008</accession>
<dbReference type="AlphaFoldDB" id="A0A261Y008"/>
<comment type="caution">
    <text evidence="1">The sequence shown here is derived from an EMBL/GenBank/DDBJ whole genome shotgun (WGS) entry which is preliminary data.</text>
</comment>
<sequence>MLPHTSKKRPKIERSTLDPSRVHPAFFFQQQIPYVTSTEGRTISYDAAKWSPIFHGWSAVNGDKWSSKL</sequence>
<organism evidence="1 2">
    <name type="scientific">Bifiguratus adelaidae</name>
    <dbReference type="NCBI Taxonomy" id="1938954"/>
    <lineage>
        <taxon>Eukaryota</taxon>
        <taxon>Fungi</taxon>
        <taxon>Fungi incertae sedis</taxon>
        <taxon>Mucoromycota</taxon>
        <taxon>Mucoromycotina</taxon>
        <taxon>Endogonomycetes</taxon>
        <taxon>Endogonales</taxon>
        <taxon>Endogonales incertae sedis</taxon>
        <taxon>Bifiguratus</taxon>
    </lineage>
</organism>
<dbReference type="Proteomes" id="UP000242875">
    <property type="component" value="Unassembled WGS sequence"/>
</dbReference>
<protein>
    <submittedName>
        <fullName evidence="1">Uncharacterized protein</fullName>
    </submittedName>
</protein>
<gene>
    <name evidence="1" type="ORF">BZG36_04307</name>
</gene>
<evidence type="ECO:0000313" key="1">
    <source>
        <dbReference type="EMBL" id="OZJ03844.1"/>
    </source>
</evidence>
<reference evidence="1 2" key="1">
    <citation type="journal article" date="2017" name="Mycologia">
        <title>Bifiguratus adelaidae, gen. et sp. nov., a new member of Mucoromycotina in endophytic and soil-dwelling habitats.</title>
        <authorList>
            <person name="Torres-Cruz T.J."/>
            <person name="Billingsley Tobias T.L."/>
            <person name="Almatruk M."/>
            <person name="Hesse C."/>
            <person name="Kuske C.R."/>
            <person name="Desiro A."/>
            <person name="Benucci G.M."/>
            <person name="Bonito G."/>
            <person name="Stajich J.E."/>
            <person name="Dunlap C."/>
            <person name="Arnold A.E."/>
            <person name="Porras-Alfaro A."/>
        </authorList>
    </citation>
    <scope>NUCLEOTIDE SEQUENCE [LARGE SCALE GENOMIC DNA]</scope>
    <source>
        <strain evidence="1 2">AZ0501</strain>
    </source>
</reference>
<keyword evidence="2" id="KW-1185">Reference proteome</keyword>
<evidence type="ECO:0000313" key="2">
    <source>
        <dbReference type="Proteomes" id="UP000242875"/>
    </source>
</evidence>